<evidence type="ECO:0000256" key="1">
    <source>
        <dbReference type="SAM" id="MobiDB-lite"/>
    </source>
</evidence>
<feature type="region of interest" description="Disordered" evidence="1">
    <location>
        <begin position="60"/>
        <end position="79"/>
    </location>
</feature>
<accession>A0A5A7SMS4</accession>
<comment type="caution">
    <text evidence="2">The sequence shown here is derived from an EMBL/GenBank/DDBJ whole genome shotgun (WGS) entry which is preliminary data.</text>
</comment>
<sequence>MYSQGLDMSLDKVMETRVARASDGRHVSSGSKQKWGGPFVDSGNVIRIAIEYDNEQLNRITDSPVLQHQDASTTRQEVV</sequence>
<reference evidence="2 3" key="1">
    <citation type="submission" date="2019-08" db="EMBL/GenBank/DDBJ databases">
        <title>Draft genome sequences of two oriental melons (Cucumis melo L. var makuwa).</title>
        <authorList>
            <person name="Kwon S.-Y."/>
        </authorList>
    </citation>
    <scope>NUCLEOTIDE SEQUENCE [LARGE SCALE GENOMIC DNA]</scope>
    <source>
        <strain evidence="3">cv. SW 3</strain>
        <tissue evidence="2">Leaf</tissue>
    </source>
</reference>
<dbReference type="AlphaFoldDB" id="A0A5A7SMS4"/>
<evidence type="ECO:0000313" key="2">
    <source>
        <dbReference type="EMBL" id="KAA0031938.1"/>
    </source>
</evidence>
<dbReference type="Proteomes" id="UP000321393">
    <property type="component" value="Unassembled WGS sequence"/>
</dbReference>
<evidence type="ECO:0000313" key="3">
    <source>
        <dbReference type="Proteomes" id="UP000321393"/>
    </source>
</evidence>
<proteinExistence type="predicted"/>
<name>A0A5A7SMS4_CUCMM</name>
<gene>
    <name evidence="2" type="ORF">E6C27_scaffold134G00150</name>
</gene>
<dbReference type="EMBL" id="SSTE01021884">
    <property type="protein sequence ID" value="KAA0031938.1"/>
    <property type="molecule type" value="Genomic_DNA"/>
</dbReference>
<protein>
    <submittedName>
        <fullName evidence="2">Retrotransposon protein</fullName>
    </submittedName>
</protein>
<organism evidence="2 3">
    <name type="scientific">Cucumis melo var. makuwa</name>
    <name type="common">Oriental melon</name>
    <dbReference type="NCBI Taxonomy" id="1194695"/>
    <lineage>
        <taxon>Eukaryota</taxon>
        <taxon>Viridiplantae</taxon>
        <taxon>Streptophyta</taxon>
        <taxon>Embryophyta</taxon>
        <taxon>Tracheophyta</taxon>
        <taxon>Spermatophyta</taxon>
        <taxon>Magnoliopsida</taxon>
        <taxon>eudicotyledons</taxon>
        <taxon>Gunneridae</taxon>
        <taxon>Pentapetalae</taxon>
        <taxon>rosids</taxon>
        <taxon>fabids</taxon>
        <taxon>Cucurbitales</taxon>
        <taxon>Cucurbitaceae</taxon>
        <taxon>Benincaseae</taxon>
        <taxon>Cucumis</taxon>
    </lineage>
</organism>